<dbReference type="AlphaFoldDB" id="A0A2T0MW53"/>
<dbReference type="EMBL" id="PVNG01000011">
    <property type="protein sequence ID" value="PRX63148.1"/>
    <property type="molecule type" value="Genomic_DNA"/>
</dbReference>
<comment type="caution">
    <text evidence="2">The sequence shown here is derived from an EMBL/GenBank/DDBJ whole genome shotgun (WGS) entry which is preliminary data.</text>
</comment>
<dbReference type="OrthoDB" id="4184922at2"/>
<keyword evidence="3" id="KW-1185">Reference proteome</keyword>
<evidence type="ECO:0000313" key="2">
    <source>
        <dbReference type="EMBL" id="PRX63148.1"/>
    </source>
</evidence>
<dbReference type="RefSeq" id="WP_106243889.1">
    <property type="nucleotide sequence ID" value="NZ_JBFAIB010000009.1"/>
</dbReference>
<evidence type="ECO:0000259" key="1">
    <source>
        <dbReference type="Pfam" id="PF01909"/>
    </source>
</evidence>
<feature type="domain" description="Polymerase nucleotidyl transferase" evidence="1">
    <location>
        <begin position="10"/>
        <end position="66"/>
    </location>
</feature>
<sequence length="242" mass="27627">MHAATERLLKDFQEGVESAVPLVALWAHGSLAGGDYQPGRSDLDLIAVMDTPATMDHWRRIKAVHRRLRLPLAEQLHCSYLARQELDDLSAEHITWAFGEIFRRPVTAVTRRELHEGAMVLFGPPPDGLLPPVSDEELTRFVRTDLRDFWLVKAQQRRRWLKDIWVDLGMLTVARATVTLREGRLISKREAFDVLAELGAPETVVADIRARRYGTRPPVLSRFRRARLARAFVRSAIRRALA</sequence>
<dbReference type="Gene3D" id="3.30.460.10">
    <property type="entry name" value="Beta Polymerase, domain 2"/>
    <property type="match status" value="1"/>
</dbReference>
<dbReference type="Proteomes" id="UP000238312">
    <property type="component" value="Unassembled WGS sequence"/>
</dbReference>
<dbReference type="InterPro" id="IPR002934">
    <property type="entry name" value="Polymerase_NTP_transf_dom"/>
</dbReference>
<dbReference type="GO" id="GO:0016779">
    <property type="term" value="F:nucleotidyltransferase activity"/>
    <property type="evidence" value="ECO:0007669"/>
    <property type="project" value="InterPro"/>
</dbReference>
<reference evidence="2 3" key="1">
    <citation type="submission" date="2018-03" db="EMBL/GenBank/DDBJ databases">
        <title>Genomic Encyclopedia of Type Strains, Phase III (KMG-III): the genomes of soil and plant-associated and newly described type strains.</title>
        <authorList>
            <person name="Whitman W."/>
        </authorList>
    </citation>
    <scope>NUCLEOTIDE SEQUENCE [LARGE SCALE GENOMIC DNA]</scope>
    <source>
        <strain evidence="2 3">CGMCC 4.7104</strain>
    </source>
</reference>
<accession>A0A2T0MW53</accession>
<dbReference type="SUPFAM" id="SSF81301">
    <property type="entry name" value="Nucleotidyltransferase"/>
    <property type="match status" value="1"/>
</dbReference>
<keyword evidence="2" id="KW-0808">Transferase</keyword>
<evidence type="ECO:0000313" key="3">
    <source>
        <dbReference type="Proteomes" id="UP000238312"/>
    </source>
</evidence>
<dbReference type="InterPro" id="IPR043519">
    <property type="entry name" value="NT_sf"/>
</dbReference>
<proteinExistence type="predicted"/>
<protein>
    <submittedName>
        <fullName evidence="2">Nucleotidyltransferase-like protein</fullName>
    </submittedName>
</protein>
<dbReference type="Pfam" id="PF01909">
    <property type="entry name" value="NTP_transf_2"/>
    <property type="match status" value="1"/>
</dbReference>
<gene>
    <name evidence="2" type="ORF">B0I32_111141</name>
</gene>
<name>A0A2T0MW53_9ACTN</name>
<organism evidence="2 3">
    <name type="scientific">Nonomuraea fuscirosea</name>
    <dbReference type="NCBI Taxonomy" id="1291556"/>
    <lineage>
        <taxon>Bacteria</taxon>
        <taxon>Bacillati</taxon>
        <taxon>Actinomycetota</taxon>
        <taxon>Actinomycetes</taxon>
        <taxon>Streptosporangiales</taxon>
        <taxon>Streptosporangiaceae</taxon>
        <taxon>Nonomuraea</taxon>
    </lineage>
</organism>